<evidence type="ECO:0000256" key="3">
    <source>
        <dbReference type="ARBA" id="ARBA00023002"/>
    </source>
</evidence>
<evidence type="ECO:0000259" key="4">
    <source>
        <dbReference type="PROSITE" id="PS00083"/>
    </source>
</evidence>
<reference evidence="5 6" key="1">
    <citation type="submission" date="2019-05" db="EMBL/GenBank/DDBJ databases">
        <title>Genome sequences of Thalassotalea litorea 1K03283.</title>
        <authorList>
            <person name="Zhang D."/>
        </authorList>
    </citation>
    <scope>NUCLEOTIDE SEQUENCE [LARGE SCALE GENOMIC DNA]</scope>
    <source>
        <strain evidence="5 6">MCCC 1K03283</strain>
    </source>
</reference>
<dbReference type="OrthoDB" id="9805815at2"/>
<evidence type="ECO:0000256" key="2">
    <source>
        <dbReference type="ARBA" id="ARBA00022964"/>
    </source>
</evidence>
<accession>A0A5R9IGS6</accession>
<keyword evidence="6" id="KW-1185">Reference proteome</keyword>
<comment type="caution">
    <text evidence="5">The sequence shown here is derived from an EMBL/GenBank/DDBJ whole genome shotgun (WGS) entry which is preliminary data.</text>
</comment>
<dbReference type="Gene3D" id="2.60.130.10">
    <property type="entry name" value="Aromatic compound dioxygenase"/>
    <property type="match status" value="1"/>
</dbReference>
<name>A0A5R9IGS6_9GAMM</name>
<dbReference type="GO" id="GO:0018578">
    <property type="term" value="F:protocatechuate 3,4-dioxygenase activity"/>
    <property type="evidence" value="ECO:0007669"/>
    <property type="project" value="InterPro"/>
</dbReference>
<dbReference type="GO" id="GO:0008199">
    <property type="term" value="F:ferric iron binding"/>
    <property type="evidence" value="ECO:0007669"/>
    <property type="project" value="InterPro"/>
</dbReference>
<dbReference type="Pfam" id="PF00775">
    <property type="entry name" value="Dioxygenase_C"/>
    <property type="match status" value="1"/>
</dbReference>
<protein>
    <submittedName>
        <fullName evidence="5">Protocatechuate 3,4-dioxygenase</fullName>
    </submittedName>
</protein>
<organism evidence="5 6">
    <name type="scientific">Thalassotalea litorea</name>
    <dbReference type="NCBI Taxonomy" id="2020715"/>
    <lineage>
        <taxon>Bacteria</taxon>
        <taxon>Pseudomonadati</taxon>
        <taxon>Pseudomonadota</taxon>
        <taxon>Gammaproteobacteria</taxon>
        <taxon>Alteromonadales</taxon>
        <taxon>Colwelliaceae</taxon>
        <taxon>Thalassotalea</taxon>
    </lineage>
</organism>
<feature type="domain" description="Intradiol ring-cleavage dioxygenases" evidence="4">
    <location>
        <begin position="79"/>
        <end position="107"/>
    </location>
</feature>
<proteinExistence type="inferred from homology"/>
<dbReference type="PROSITE" id="PS00083">
    <property type="entry name" value="INTRADIOL_DIOXYGENAS"/>
    <property type="match status" value="1"/>
</dbReference>
<dbReference type="InterPro" id="IPR000627">
    <property type="entry name" value="Intradiol_dOase_C"/>
</dbReference>
<dbReference type="Proteomes" id="UP000307790">
    <property type="component" value="Unassembled WGS sequence"/>
</dbReference>
<dbReference type="InterPro" id="IPR015889">
    <property type="entry name" value="Intradiol_dOase_core"/>
</dbReference>
<keyword evidence="3" id="KW-0560">Oxidoreductase</keyword>
<dbReference type="RefSeq" id="WP_138321189.1">
    <property type="nucleotide sequence ID" value="NZ_VCBC01000017.1"/>
</dbReference>
<evidence type="ECO:0000313" key="5">
    <source>
        <dbReference type="EMBL" id="TLU61348.1"/>
    </source>
</evidence>
<dbReference type="EMBL" id="VCBC01000017">
    <property type="protein sequence ID" value="TLU61348.1"/>
    <property type="molecule type" value="Genomic_DNA"/>
</dbReference>
<dbReference type="CDD" id="cd03459">
    <property type="entry name" value="3_4-PCD"/>
    <property type="match status" value="1"/>
</dbReference>
<gene>
    <name evidence="5" type="ORF">FE810_15160</name>
</gene>
<dbReference type="AlphaFoldDB" id="A0A5R9IGS6"/>
<dbReference type="PANTHER" id="PTHR33711">
    <property type="entry name" value="DIOXYGENASE, PUTATIVE (AFU_ORTHOLOGUE AFUA_2G02910)-RELATED"/>
    <property type="match status" value="1"/>
</dbReference>
<sequence length="228" mass="26121">MSLKQPLWLRRRFLKIGAFGATSLLFCTGFRRSDQSQSLLTPQQTEGPFFPTQGQKDVDLDLTHIHGHPNKAKGTVIKVSGRVTDQLGQPVALALIDVWQANSYGKYHHELDQRRVKIDENFQGWGTIQTDDDGYYHFLSIKPGPYPADGKWMRPPHVHFKVAKRGYRELTTQMYFSGESLNQKDLLLLELSEQEQKLLIVDFEQDSQKQYLNGRFDIVLSKIGIDTA</sequence>
<dbReference type="InterPro" id="IPR039387">
    <property type="entry name" value="3_4-PCD"/>
</dbReference>
<evidence type="ECO:0000313" key="6">
    <source>
        <dbReference type="Proteomes" id="UP000307790"/>
    </source>
</evidence>
<dbReference type="InterPro" id="IPR050770">
    <property type="entry name" value="Intradiol_RC_Dioxygenase"/>
</dbReference>
<comment type="similarity">
    <text evidence="1">Belongs to the intradiol ring-cleavage dioxygenase family.</text>
</comment>
<keyword evidence="2 5" id="KW-0223">Dioxygenase</keyword>
<dbReference type="PANTHER" id="PTHR33711:SF10">
    <property type="entry name" value="INTRADIOL RING-CLEAVAGE DIOXYGENASES DOMAIN-CONTAINING PROTEIN"/>
    <property type="match status" value="1"/>
</dbReference>
<dbReference type="SUPFAM" id="SSF49482">
    <property type="entry name" value="Aromatic compound dioxygenase"/>
    <property type="match status" value="1"/>
</dbReference>
<evidence type="ECO:0000256" key="1">
    <source>
        <dbReference type="ARBA" id="ARBA00007825"/>
    </source>
</evidence>